<name>A0A5C1E5Z0_9RHOO</name>
<dbReference type="InterPro" id="IPR036374">
    <property type="entry name" value="OxRdtase_Mopterin-bd_sf"/>
</dbReference>
<sequence length="192" mass="21710">MTDSRPSHLRIPPGQHQVQDFPVLDLGIRPGLTHDDWRLRLFGEVAQEVVLDWGQLLTLPQTKVVIDFHCVTTWTRLDMAWEGVLARDVIALASPTPAARHVVLHSADGYTTNLPLAALLDDDVLVAHSVEDAPLSDDHGGPVRLLVPKRYGWKSAKWLTGIEFTRDDHPGYWEVRGYHNEADPWKEERYGD</sequence>
<organism evidence="2 3">
    <name type="scientific">Oryzomicrobium terrae</name>
    <dbReference type="NCBI Taxonomy" id="1735038"/>
    <lineage>
        <taxon>Bacteria</taxon>
        <taxon>Pseudomonadati</taxon>
        <taxon>Pseudomonadota</taxon>
        <taxon>Betaproteobacteria</taxon>
        <taxon>Rhodocyclales</taxon>
        <taxon>Rhodocyclaceae</taxon>
        <taxon>Oryzomicrobium</taxon>
    </lineage>
</organism>
<accession>A0A5C1E5Z0</accession>
<dbReference type="Gene3D" id="3.90.420.10">
    <property type="entry name" value="Oxidoreductase, molybdopterin-binding domain"/>
    <property type="match status" value="1"/>
</dbReference>
<reference evidence="2 3" key="1">
    <citation type="submission" date="2017-07" db="EMBL/GenBank/DDBJ databases">
        <title>Complete genome sequence of Oryzomicrobium terrae TPP412.</title>
        <authorList>
            <person name="Chiu L.-W."/>
            <person name="Lo K.-J."/>
            <person name="Tsai Y.-M."/>
            <person name="Lin S.-S."/>
            <person name="Kuo C.-H."/>
            <person name="Liu C.-T."/>
        </authorList>
    </citation>
    <scope>NUCLEOTIDE SEQUENCE [LARGE SCALE GENOMIC DNA]</scope>
    <source>
        <strain evidence="2 3">TPP412</strain>
    </source>
</reference>
<dbReference type="CDD" id="cd02109">
    <property type="entry name" value="arch_bact_SO_family_Moco"/>
    <property type="match status" value="1"/>
</dbReference>
<dbReference type="Pfam" id="PF00174">
    <property type="entry name" value="Oxidored_molyb"/>
    <property type="match status" value="1"/>
</dbReference>
<dbReference type="PANTHER" id="PTHR43032:SF4">
    <property type="entry name" value="OXIDOREDUCTASE MOLYBDOPTERIN-BINDING DOMAIN-CONTAINING PROTEIN"/>
    <property type="match status" value="1"/>
</dbReference>
<evidence type="ECO:0000313" key="2">
    <source>
        <dbReference type="EMBL" id="QEL64283.1"/>
    </source>
</evidence>
<protein>
    <recommendedName>
        <fullName evidence="1">Oxidoreductase molybdopterin-binding domain-containing protein</fullName>
    </recommendedName>
</protein>
<dbReference type="SUPFAM" id="SSF56524">
    <property type="entry name" value="Oxidoreductase molybdopterin-binding domain"/>
    <property type="match status" value="1"/>
</dbReference>
<feature type="domain" description="Oxidoreductase molybdopterin-binding" evidence="1">
    <location>
        <begin position="32"/>
        <end position="173"/>
    </location>
</feature>
<dbReference type="EMBL" id="CP022579">
    <property type="protein sequence ID" value="QEL64283.1"/>
    <property type="molecule type" value="Genomic_DNA"/>
</dbReference>
<evidence type="ECO:0000259" key="1">
    <source>
        <dbReference type="Pfam" id="PF00174"/>
    </source>
</evidence>
<gene>
    <name evidence="2" type="ORF">OTERR_08070</name>
</gene>
<dbReference type="RefSeq" id="WP_149424948.1">
    <property type="nucleotide sequence ID" value="NZ_CP022579.1"/>
</dbReference>
<proteinExistence type="predicted"/>
<dbReference type="AlphaFoldDB" id="A0A5C1E5Z0"/>
<dbReference type="InterPro" id="IPR000572">
    <property type="entry name" value="OxRdtase_Mopterin-bd_dom"/>
</dbReference>
<keyword evidence="3" id="KW-1185">Reference proteome</keyword>
<dbReference type="PANTHER" id="PTHR43032">
    <property type="entry name" value="PROTEIN-METHIONINE-SULFOXIDE REDUCTASE"/>
    <property type="match status" value="1"/>
</dbReference>
<evidence type="ECO:0000313" key="3">
    <source>
        <dbReference type="Proteomes" id="UP000323671"/>
    </source>
</evidence>
<dbReference type="KEGG" id="otr:OTERR_08070"/>
<dbReference type="Proteomes" id="UP000323671">
    <property type="component" value="Chromosome"/>
</dbReference>